<dbReference type="InterPro" id="IPR036390">
    <property type="entry name" value="WH_DNA-bd_sf"/>
</dbReference>
<sequence length="500" mass="58511">MVLTNEKRRENFGNDKEDEGLNNENGDEEITKQIKDTEVIIKKEEEEISNGKEDTGHTVEKENAELTVEKGRINSTCEKDSTENNKIEIFKENRKIDNKVLKQDALDHDKGNESSDMEKVECVKREIVISAECGSDSKISTSSTEKGSSSYSGSKSGIRIDDQNLKESFKIPNDALVAKIVRQAEFYFSDFNLLKNNFLLKHVRRNKEGYVSLKLVASFRKLKSLTKDWRIVAYSLQSSKILELNSEKTKIRRIEPIPKIEETSLGKTVIVFNLPFQNPTSEELKEMFSKFGNIVHAEIMGPKSENYNTYHKRCKYHNEEIASTIFGCIEFEKFEDALSAIKDEESHLPKENKMKVVALMPHVQRPRRRNSRFNQYNQYPRRGNGRFKPRYEFQNDQMVSNIPFDDYRYVRPMLNEKQYRRYYRGTYPKSVHSSSSTSEIPDKLHRDNYVVSGEDLRNNTFTRSRQLKMSNRMNINRQFTTRQPRYVDEQFGYREINFEG</sequence>
<comment type="caution">
    <text evidence="8">The sequence shown here is derived from an EMBL/GenBank/DDBJ whole genome shotgun (WGS) entry which is preliminary data.</text>
</comment>
<evidence type="ECO:0000256" key="3">
    <source>
        <dbReference type="ARBA" id="ARBA00023242"/>
    </source>
</evidence>
<dbReference type="GO" id="GO:0006396">
    <property type="term" value="P:RNA processing"/>
    <property type="evidence" value="ECO:0007669"/>
    <property type="project" value="InterPro"/>
</dbReference>
<dbReference type="EMBL" id="JABXBU010000002">
    <property type="protein sequence ID" value="KAF8794902.1"/>
    <property type="molecule type" value="Genomic_DNA"/>
</dbReference>
<dbReference type="GO" id="GO:0005634">
    <property type="term" value="C:nucleus"/>
    <property type="evidence" value="ECO:0007669"/>
    <property type="project" value="UniProtKB-SubCell"/>
</dbReference>
<dbReference type="SUPFAM" id="SSF54928">
    <property type="entry name" value="RNA-binding domain, RBD"/>
    <property type="match status" value="1"/>
</dbReference>
<dbReference type="InterPro" id="IPR002344">
    <property type="entry name" value="Lupus_La"/>
</dbReference>
<feature type="compositionally biased region" description="Basic and acidic residues" evidence="5">
    <location>
        <begin position="29"/>
        <end position="73"/>
    </location>
</feature>
<dbReference type="PROSITE" id="PS50102">
    <property type="entry name" value="RRM"/>
    <property type="match status" value="1"/>
</dbReference>
<dbReference type="PRINTS" id="PR00302">
    <property type="entry name" value="LUPUSLA"/>
</dbReference>
<dbReference type="PROSITE" id="PS50961">
    <property type="entry name" value="HTH_LA"/>
    <property type="match status" value="1"/>
</dbReference>
<dbReference type="PANTHER" id="PTHR22792">
    <property type="entry name" value="LUPUS LA PROTEIN-RELATED"/>
    <property type="match status" value="1"/>
</dbReference>
<dbReference type="InterPro" id="IPR045180">
    <property type="entry name" value="La_dom_prot"/>
</dbReference>
<dbReference type="FunFam" id="1.10.10.10:FF:000158">
    <property type="entry name" value="La ribonucleoprotein domain family member 7"/>
    <property type="match status" value="1"/>
</dbReference>
<accession>A0A8T0FW42</accession>
<organism evidence="8 9">
    <name type="scientific">Argiope bruennichi</name>
    <name type="common">Wasp spider</name>
    <name type="synonym">Aranea bruennichi</name>
    <dbReference type="NCBI Taxonomy" id="94029"/>
    <lineage>
        <taxon>Eukaryota</taxon>
        <taxon>Metazoa</taxon>
        <taxon>Ecdysozoa</taxon>
        <taxon>Arthropoda</taxon>
        <taxon>Chelicerata</taxon>
        <taxon>Arachnida</taxon>
        <taxon>Araneae</taxon>
        <taxon>Araneomorphae</taxon>
        <taxon>Entelegynae</taxon>
        <taxon>Araneoidea</taxon>
        <taxon>Araneidae</taxon>
        <taxon>Argiope</taxon>
    </lineage>
</organism>
<dbReference type="InterPro" id="IPR036388">
    <property type="entry name" value="WH-like_DNA-bd_sf"/>
</dbReference>
<reference evidence="8" key="2">
    <citation type="submission" date="2020-06" db="EMBL/GenBank/DDBJ databases">
        <authorList>
            <person name="Sheffer M."/>
        </authorList>
    </citation>
    <scope>NUCLEOTIDE SEQUENCE</scope>
</reference>
<dbReference type="InterPro" id="IPR012677">
    <property type="entry name" value="Nucleotide-bd_a/b_plait_sf"/>
</dbReference>
<evidence type="ECO:0000256" key="1">
    <source>
        <dbReference type="ARBA" id="ARBA00004123"/>
    </source>
</evidence>
<dbReference type="InterPro" id="IPR006630">
    <property type="entry name" value="La_HTH"/>
</dbReference>
<evidence type="ECO:0000256" key="2">
    <source>
        <dbReference type="ARBA" id="ARBA00022884"/>
    </source>
</evidence>
<dbReference type="Proteomes" id="UP000807504">
    <property type="component" value="Unassembled WGS sequence"/>
</dbReference>
<dbReference type="PANTHER" id="PTHR22792:SF140">
    <property type="entry name" value="ACHILLES, ISOFORM A"/>
    <property type="match status" value="1"/>
</dbReference>
<comment type="subcellular location">
    <subcellularLocation>
        <location evidence="1">Nucleus</location>
    </subcellularLocation>
</comment>
<feature type="compositionally biased region" description="Basic and acidic residues" evidence="5">
    <location>
        <begin position="1"/>
        <end position="15"/>
    </location>
</feature>
<evidence type="ECO:0000259" key="7">
    <source>
        <dbReference type="PROSITE" id="PS50961"/>
    </source>
</evidence>
<dbReference type="GO" id="GO:1990904">
    <property type="term" value="C:ribonucleoprotein complex"/>
    <property type="evidence" value="ECO:0007669"/>
    <property type="project" value="InterPro"/>
</dbReference>
<evidence type="ECO:0000256" key="5">
    <source>
        <dbReference type="SAM" id="MobiDB-lite"/>
    </source>
</evidence>
<proteinExistence type="predicted"/>
<feature type="region of interest" description="Disordered" evidence="5">
    <location>
        <begin position="1"/>
        <end position="73"/>
    </location>
</feature>
<gene>
    <name evidence="8" type="ORF">HNY73_002817</name>
</gene>
<evidence type="ECO:0000313" key="8">
    <source>
        <dbReference type="EMBL" id="KAF8794902.1"/>
    </source>
</evidence>
<evidence type="ECO:0000256" key="4">
    <source>
        <dbReference type="PROSITE-ProRule" id="PRU00332"/>
    </source>
</evidence>
<keyword evidence="2 4" id="KW-0694">RNA-binding</keyword>
<reference evidence="8" key="1">
    <citation type="journal article" date="2020" name="bioRxiv">
        <title>Chromosome-level reference genome of the European wasp spider Argiope bruennichi: a resource for studies on range expansion and evolutionary adaptation.</title>
        <authorList>
            <person name="Sheffer M.M."/>
            <person name="Hoppe A."/>
            <person name="Krehenwinkel H."/>
            <person name="Uhl G."/>
            <person name="Kuss A.W."/>
            <person name="Jensen L."/>
            <person name="Jensen C."/>
            <person name="Gillespie R.G."/>
            <person name="Hoff K.J."/>
            <person name="Prost S."/>
        </authorList>
    </citation>
    <scope>NUCLEOTIDE SEQUENCE</scope>
</reference>
<dbReference type="AlphaFoldDB" id="A0A8T0FW42"/>
<dbReference type="SMART" id="SM00715">
    <property type="entry name" value="LA"/>
    <property type="match status" value="1"/>
</dbReference>
<keyword evidence="9" id="KW-1185">Reference proteome</keyword>
<dbReference type="SUPFAM" id="SSF46785">
    <property type="entry name" value="Winged helix' DNA-binding domain"/>
    <property type="match status" value="1"/>
</dbReference>
<dbReference type="Gene3D" id="1.10.10.10">
    <property type="entry name" value="Winged helix-like DNA-binding domain superfamily/Winged helix DNA-binding domain"/>
    <property type="match status" value="1"/>
</dbReference>
<evidence type="ECO:0000313" key="9">
    <source>
        <dbReference type="Proteomes" id="UP000807504"/>
    </source>
</evidence>
<feature type="compositionally biased region" description="Acidic residues" evidence="5">
    <location>
        <begin position="16"/>
        <end position="28"/>
    </location>
</feature>
<feature type="domain" description="RRM" evidence="6">
    <location>
        <begin position="267"/>
        <end position="361"/>
    </location>
</feature>
<protein>
    <submittedName>
        <fullName evidence="8">La-related protein 6 like protein</fullName>
    </submittedName>
</protein>
<name>A0A8T0FW42_ARGBR</name>
<dbReference type="Gene3D" id="3.30.70.330">
    <property type="match status" value="1"/>
</dbReference>
<dbReference type="GO" id="GO:0003729">
    <property type="term" value="F:mRNA binding"/>
    <property type="evidence" value="ECO:0007669"/>
    <property type="project" value="TreeGrafter"/>
</dbReference>
<keyword evidence="3" id="KW-0539">Nucleus</keyword>
<dbReference type="InterPro" id="IPR000504">
    <property type="entry name" value="RRM_dom"/>
</dbReference>
<dbReference type="InterPro" id="IPR035979">
    <property type="entry name" value="RBD_domain_sf"/>
</dbReference>
<dbReference type="Pfam" id="PF05383">
    <property type="entry name" value="La"/>
    <property type="match status" value="1"/>
</dbReference>
<evidence type="ECO:0000259" key="6">
    <source>
        <dbReference type="PROSITE" id="PS50102"/>
    </source>
</evidence>
<feature type="domain" description="HTH La-type RNA-binding" evidence="7">
    <location>
        <begin position="170"/>
        <end position="261"/>
    </location>
</feature>